<dbReference type="Proteomes" id="UP001434337">
    <property type="component" value="Chromosome"/>
</dbReference>
<accession>A0ABZ3C8N5</accession>
<evidence type="ECO:0008006" key="3">
    <source>
        <dbReference type="Google" id="ProtNLM"/>
    </source>
</evidence>
<dbReference type="RefSeq" id="WP_342372596.1">
    <property type="nucleotide sequence ID" value="NZ_CP115965.1"/>
</dbReference>
<dbReference type="Gene3D" id="3.40.1350.10">
    <property type="match status" value="1"/>
</dbReference>
<dbReference type="EMBL" id="CP115965">
    <property type="protein sequence ID" value="WZW98591.1"/>
    <property type="molecule type" value="Genomic_DNA"/>
</dbReference>
<dbReference type="InterPro" id="IPR011856">
    <property type="entry name" value="tRNA_endonuc-like_dom_sf"/>
</dbReference>
<evidence type="ECO:0000313" key="2">
    <source>
        <dbReference type="Proteomes" id="UP001434337"/>
    </source>
</evidence>
<sequence length="355" mass="39475">MPRRVLVTRSEQSFDLIEAPAPSEHHLQEVVKTSPQLIPADDLGLDGDLLVVGRETSLASGYIDLLCLARSGDLVLVEFKTGPQNPDFRHALAQAIDYGSDLWRLSVEDFDRGVVQRYLAGGRVDAAFRGARTLSEAIERTSWDLTSDDRTALFERLTEVLQTGDFAFVIAAQRFTDSMKNSLDYLNATMRRGRFYLVEVIQLTGAELIAHATQVVAAPARWNAARSTTEGARKDVEEAEYLSSIGDPAYRDAVRSIIARCETLGIEVKWRSRGAALRIDTPDRRQPSGSTQAPECVWRPWRRAAVVRVRPISEAAMTGSKLSRAESCTGRLSMDLGDFEPHPFRTLPHLHRLAV</sequence>
<protein>
    <recommendedName>
        <fullName evidence="3">DUF91 domain-containing protein</fullName>
    </recommendedName>
</protein>
<keyword evidence="2" id="KW-1185">Reference proteome</keyword>
<reference evidence="1 2" key="1">
    <citation type="journal article" date="2023" name="Environ Microbiome">
        <title>A coral-associated actinobacterium mitigates coral bleaching under heat stress.</title>
        <authorList>
            <person name="Li J."/>
            <person name="Zou Y."/>
            <person name="Li Q."/>
            <person name="Zhang J."/>
            <person name="Bourne D.G."/>
            <person name="Lyu Y."/>
            <person name="Liu C."/>
            <person name="Zhang S."/>
        </authorList>
    </citation>
    <scope>NUCLEOTIDE SEQUENCE [LARGE SCALE GENOMIC DNA]</scope>
    <source>
        <strain evidence="1 2">SCSIO 13291</strain>
    </source>
</reference>
<evidence type="ECO:0000313" key="1">
    <source>
        <dbReference type="EMBL" id="WZW98591.1"/>
    </source>
</evidence>
<gene>
    <name evidence="1" type="ORF">PCC79_17185</name>
</gene>
<proteinExistence type="predicted"/>
<name>A0ABZ3C8N5_9ACTN</name>
<organism evidence="1 2">
    <name type="scientific">Propioniciclava soli</name>
    <dbReference type="NCBI Taxonomy" id="2775081"/>
    <lineage>
        <taxon>Bacteria</taxon>
        <taxon>Bacillati</taxon>
        <taxon>Actinomycetota</taxon>
        <taxon>Actinomycetes</taxon>
        <taxon>Propionibacteriales</taxon>
        <taxon>Propionibacteriaceae</taxon>
        <taxon>Propioniciclava</taxon>
    </lineage>
</organism>